<dbReference type="InterPro" id="IPR010686">
    <property type="entry name" value="OBAP-like"/>
</dbReference>
<evidence type="ECO:0000256" key="1">
    <source>
        <dbReference type="ARBA" id="ARBA00009740"/>
    </source>
</evidence>
<evidence type="ECO:0000313" key="3">
    <source>
        <dbReference type="Proteomes" id="UP000799757"/>
    </source>
</evidence>
<accession>A0A6A6XP93</accession>
<dbReference type="EMBL" id="MU001808">
    <property type="protein sequence ID" value="KAF2797377.1"/>
    <property type="molecule type" value="Genomic_DNA"/>
</dbReference>
<dbReference type="OrthoDB" id="1901244at2759"/>
<gene>
    <name evidence="2" type="ORF">K505DRAFT_347321</name>
</gene>
<proteinExistence type="inferred from homology"/>
<comment type="similarity">
    <text evidence="1">Belongs to the OBAP family.</text>
</comment>
<dbReference type="Proteomes" id="UP000799757">
    <property type="component" value="Unassembled WGS sequence"/>
</dbReference>
<dbReference type="Pfam" id="PF06884">
    <property type="entry name" value="DUF1264"/>
    <property type="match status" value="1"/>
</dbReference>
<dbReference type="AlphaFoldDB" id="A0A6A6XP93"/>
<sequence length="222" mass="25277">MDPIPVTNKVSGEPESATNKTLETGAAAVQNLAPVERICAHLNAFHAYADAPSRYVEANHYCSHLNDEVRQCILYDSPTPPARIIGIEYMITPRLFSTLDREEQALWHSHVFEVKSGMLIMPKPALVPEAAWEVAENKEMEQVIKLYGKVYHLWQVDRGDTLPLGEPKLMTSFTKEGQMKGFEEVVGERDRKFGSDWRRKKDVREYIESPEVMGDADVTWKE</sequence>
<keyword evidence="3" id="KW-1185">Reference proteome</keyword>
<dbReference type="PANTHER" id="PTHR31360">
    <property type="match status" value="1"/>
</dbReference>
<organism evidence="2 3">
    <name type="scientific">Melanomma pulvis-pyrius CBS 109.77</name>
    <dbReference type="NCBI Taxonomy" id="1314802"/>
    <lineage>
        <taxon>Eukaryota</taxon>
        <taxon>Fungi</taxon>
        <taxon>Dikarya</taxon>
        <taxon>Ascomycota</taxon>
        <taxon>Pezizomycotina</taxon>
        <taxon>Dothideomycetes</taxon>
        <taxon>Pleosporomycetidae</taxon>
        <taxon>Pleosporales</taxon>
        <taxon>Melanommataceae</taxon>
        <taxon>Melanomma</taxon>
    </lineage>
</organism>
<dbReference type="PANTHER" id="PTHR31360:SF0">
    <property type="entry name" value="OIL BODY-ASSOCIATED PROTEIN 1B"/>
    <property type="match status" value="1"/>
</dbReference>
<evidence type="ECO:0000313" key="2">
    <source>
        <dbReference type="EMBL" id="KAF2797377.1"/>
    </source>
</evidence>
<protein>
    <submittedName>
        <fullName evidence="2">DUF1264-domain-containing protein</fullName>
    </submittedName>
</protein>
<name>A0A6A6XP93_9PLEO</name>
<reference evidence="2" key="1">
    <citation type="journal article" date="2020" name="Stud. Mycol.">
        <title>101 Dothideomycetes genomes: a test case for predicting lifestyles and emergence of pathogens.</title>
        <authorList>
            <person name="Haridas S."/>
            <person name="Albert R."/>
            <person name="Binder M."/>
            <person name="Bloem J."/>
            <person name="Labutti K."/>
            <person name="Salamov A."/>
            <person name="Andreopoulos B."/>
            <person name="Baker S."/>
            <person name="Barry K."/>
            <person name="Bills G."/>
            <person name="Bluhm B."/>
            <person name="Cannon C."/>
            <person name="Castanera R."/>
            <person name="Culley D."/>
            <person name="Daum C."/>
            <person name="Ezra D."/>
            <person name="Gonzalez J."/>
            <person name="Henrissat B."/>
            <person name="Kuo A."/>
            <person name="Liang C."/>
            <person name="Lipzen A."/>
            <person name="Lutzoni F."/>
            <person name="Magnuson J."/>
            <person name="Mondo S."/>
            <person name="Nolan M."/>
            <person name="Ohm R."/>
            <person name="Pangilinan J."/>
            <person name="Park H.-J."/>
            <person name="Ramirez L."/>
            <person name="Alfaro M."/>
            <person name="Sun H."/>
            <person name="Tritt A."/>
            <person name="Yoshinaga Y."/>
            <person name="Zwiers L.-H."/>
            <person name="Turgeon B."/>
            <person name="Goodwin S."/>
            <person name="Spatafora J."/>
            <person name="Crous P."/>
            <person name="Grigoriev I."/>
        </authorList>
    </citation>
    <scope>NUCLEOTIDE SEQUENCE</scope>
    <source>
        <strain evidence="2">CBS 109.77</strain>
    </source>
</reference>